<dbReference type="InterPro" id="IPR041588">
    <property type="entry name" value="Integrase_H2C2"/>
</dbReference>
<dbReference type="Gene3D" id="1.10.340.70">
    <property type="match status" value="1"/>
</dbReference>
<organism evidence="3 4">
    <name type="scientific">Portunus trituberculatus</name>
    <name type="common">Swimming crab</name>
    <name type="synonym">Neptunus trituberculatus</name>
    <dbReference type="NCBI Taxonomy" id="210409"/>
    <lineage>
        <taxon>Eukaryota</taxon>
        <taxon>Metazoa</taxon>
        <taxon>Ecdysozoa</taxon>
        <taxon>Arthropoda</taxon>
        <taxon>Crustacea</taxon>
        <taxon>Multicrustacea</taxon>
        <taxon>Malacostraca</taxon>
        <taxon>Eumalacostraca</taxon>
        <taxon>Eucarida</taxon>
        <taxon>Decapoda</taxon>
        <taxon>Pleocyemata</taxon>
        <taxon>Brachyura</taxon>
        <taxon>Eubrachyura</taxon>
        <taxon>Portunoidea</taxon>
        <taxon>Portunidae</taxon>
        <taxon>Portuninae</taxon>
        <taxon>Portunus</taxon>
    </lineage>
</organism>
<dbReference type="PANTHER" id="PTHR37984:SF7">
    <property type="entry name" value="INTEGRASE CATALYTIC DOMAIN-CONTAINING PROTEIN"/>
    <property type="match status" value="1"/>
</dbReference>
<feature type="domain" description="Integrase catalytic" evidence="2">
    <location>
        <begin position="203"/>
        <end position="308"/>
    </location>
</feature>
<sequence>MITRFSVVTPKRRLGGDMGPNMGSTVHVTIPGLPSSHNMHAKIDTGAEGNILLFRCYKMFPPGFSLQKNTRISAYNGSQISHHTSVTMKVQHGSCECMTKSYVVETDSPIILGVPMDSLVVDDGVILKGNTAVIPRPLCAWCIDKLHDSYHGRVKMELCAKDTVYWPEMRNDIKSRVNACQPCQFTRPVNDCAELMPDHQRLVPQEPWQDVSTDLFHYNSHNYILVVDHYCSYVFVYKLLGTTSRDMIEILVRLFAEHGSPTTLYSDNGSQFNSCEFSNFTACLSFGISHPRIYTRRAKAMLNGRCGL</sequence>
<dbReference type="InterPro" id="IPR001584">
    <property type="entry name" value="Integrase_cat-core"/>
</dbReference>
<dbReference type="InterPro" id="IPR012337">
    <property type="entry name" value="RNaseH-like_sf"/>
</dbReference>
<evidence type="ECO:0000256" key="1">
    <source>
        <dbReference type="ARBA" id="ARBA00012493"/>
    </source>
</evidence>
<dbReference type="Gene3D" id="3.30.420.10">
    <property type="entry name" value="Ribonuclease H-like superfamily/Ribonuclease H"/>
    <property type="match status" value="1"/>
</dbReference>
<evidence type="ECO:0000313" key="4">
    <source>
        <dbReference type="Proteomes" id="UP000324222"/>
    </source>
</evidence>
<dbReference type="Pfam" id="PF17921">
    <property type="entry name" value="Integrase_H2C2"/>
    <property type="match status" value="1"/>
</dbReference>
<protein>
    <recommendedName>
        <fullName evidence="1">RNA-directed DNA polymerase</fullName>
        <ecNumber evidence="1">2.7.7.49</ecNumber>
    </recommendedName>
</protein>
<dbReference type="Proteomes" id="UP000324222">
    <property type="component" value="Unassembled WGS sequence"/>
</dbReference>
<dbReference type="OrthoDB" id="6373546at2759"/>
<dbReference type="GO" id="GO:0003964">
    <property type="term" value="F:RNA-directed DNA polymerase activity"/>
    <property type="evidence" value="ECO:0007669"/>
    <property type="project" value="UniProtKB-EC"/>
</dbReference>
<name>A0A5B7FEH0_PORTR</name>
<gene>
    <name evidence="3" type="primary">K02A2.6_11</name>
    <name evidence="3" type="ORF">E2C01_039326</name>
</gene>
<dbReference type="InterPro" id="IPR036397">
    <property type="entry name" value="RNaseH_sf"/>
</dbReference>
<dbReference type="AlphaFoldDB" id="A0A5B7FEH0"/>
<dbReference type="SUPFAM" id="SSF53098">
    <property type="entry name" value="Ribonuclease H-like"/>
    <property type="match status" value="1"/>
</dbReference>
<evidence type="ECO:0000259" key="2">
    <source>
        <dbReference type="PROSITE" id="PS50994"/>
    </source>
</evidence>
<proteinExistence type="predicted"/>
<dbReference type="GO" id="GO:0015074">
    <property type="term" value="P:DNA integration"/>
    <property type="evidence" value="ECO:0007669"/>
    <property type="project" value="InterPro"/>
</dbReference>
<evidence type="ECO:0000313" key="3">
    <source>
        <dbReference type="EMBL" id="MPC45621.1"/>
    </source>
</evidence>
<dbReference type="GO" id="GO:0003676">
    <property type="term" value="F:nucleic acid binding"/>
    <property type="evidence" value="ECO:0007669"/>
    <property type="project" value="InterPro"/>
</dbReference>
<dbReference type="PANTHER" id="PTHR37984">
    <property type="entry name" value="PROTEIN CBG26694"/>
    <property type="match status" value="1"/>
</dbReference>
<keyword evidence="4" id="KW-1185">Reference proteome</keyword>
<dbReference type="InterPro" id="IPR050951">
    <property type="entry name" value="Retrovirus_Pol_polyprotein"/>
</dbReference>
<dbReference type="PROSITE" id="PS50994">
    <property type="entry name" value="INTEGRASE"/>
    <property type="match status" value="1"/>
</dbReference>
<comment type="caution">
    <text evidence="3">The sequence shown here is derived from an EMBL/GenBank/DDBJ whole genome shotgun (WGS) entry which is preliminary data.</text>
</comment>
<accession>A0A5B7FEH0</accession>
<dbReference type="EMBL" id="VSRR010006813">
    <property type="protein sequence ID" value="MPC45621.1"/>
    <property type="molecule type" value="Genomic_DNA"/>
</dbReference>
<reference evidence="3 4" key="1">
    <citation type="submission" date="2019-05" db="EMBL/GenBank/DDBJ databases">
        <title>Another draft genome of Portunus trituberculatus and its Hox gene families provides insights of decapod evolution.</title>
        <authorList>
            <person name="Jeong J.-H."/>
            <person name="Song I."/>
            <person name="Kim S."/>
            <person name="Choi T."/>
            <person name="Kim D."/>
            <person name="Ryu S."/>
            <person name="Kim W."/>
        </authorList>
    </citation>
    <scope>NUCLEOTIDE SEQUENCE [LARGE SCALE GENOMIC DNA]</scope>
    <source>
        <tissue evidence="3">Muscle</tissue>
    </source>
</reference>
<dbReference type="EC" id="2.7.7.49" evidence="1"/>